<proteinExistence type="predicted"/>
<protein>
    <submittedName>
        <fullName evidence="1">YmdB family metallophosphoesterase</fullName>
    </submittedName>
</protein>
<dbReference type="Pfam" id="PF13277">
    <property type="entry name" value="YmdB"/>
    <property type="match status" value="1"/>
</dbReference>
<name>A0A9D9ESP0_9SPIR</name>
<dbReference type="GO" id="GO:0004113">
    <property type="term" value="F:2',3'-cyclic-nucleotide 3'-phosphodiesterase activity"/>
    <property type="evidence" value="ECO:0007669"/>
    <property type="project" value="TreeGrafter"/>
</dbReference>
<organism evidence="1 2">
    <name type="scientific">Candidatus Avitreponema avistercoris</name>
    <dbReference type="NCBI Taxonomy" id="2840705"/>
    <lineage>
        <taxon>Bacteria</taxon>
        <taxon>Pseudomonadati</taxon>
        <taxon>Spirochaetota</taxon>
        <taxon>Spirochaetia</taxon>
        <taxon>Spirochaetales</taxon>
        <taxon>Candidatus Avitreponema</taxon>
    </lineage>
</organism>
<dbReference type="Proteomes" id="UP000823616">
    <property type="component" value="Unassembled WGS sequence"/>
</dbReference>
<reference evidence="1" key="2">
    <citation type="journal article" date="2021" name="PeerJ">
        <title>Extensive microbial diversity within the chicken gut microbiome revealed by metagenomics and culture.</title>
        <authorList>
            <person name="Gilroy R."/>
            <person name="Ravi A."/>
            <person name="Getino M."/>
            <person name="Pursley I."/>
            <person name="Horton D.L."/>
            <person name="Alikhan N.F."/>
            <person name="Baker D."/>
            <person name="Gharbi K."/>
            <person name="Hall N."/>
            <person name="Watson M."/>
            <person name="Adriaenssens E.M."/>
            <person name="Foster-Nyarko E."/>
            <person name="Jarju S."/>
            <person name="Secka A."/>
            <person name="Antonio M."/>
            <person name="Oren A."/>
            <person name="Chaudhuri R.R."/>
            <person name="La Ragione R."/>
            <person name="Hildebrand F."/>
            <person name="Pallen M.J."/>
        </authorList>
    </citation>
    <scope>NUCLEOTIDE SEQUENCE</scope>
    <source>
        <strain evidence="1">B3-4054</strain>
    </source>
</reference>
<dbReference type="AlphaFoldDB" id="A0A9D9ESP0"/>
<dbReference type="InterPro" id="IPR029052">
    <property type="entry name" value="Metallo-depent_PP-like"/>
</dbReference>
<dbReference type="InterPro" id="IPR005235">
    <property type="entry name" value="YmdB-like"/>
</dbReference>
<dbReference type="SUPFAM" id="SSF56300">
    <property type="entry name" value="Metallo-dependent phosphatases"/>
    <property type="match status" value="1"/>
</dbReference>
<comment type="caution">
    <text evidence="1">The sequence shown here is derived from an EMBL/GenBank/DDBJ whole genome shotgun (WGS) entry which is preliminary data.</text>
</comment>
<dbReference type="PANTHER" id="PTHR36303">
    <property type="entry name" value="2',3'-CYCLIC-NUCLEOTIDE 2'-PHOSPHODIESTERASE"/>
    <property type="match status" value="1"/>
</dbReference>
<accession>A0A9D9ESP0</accession>
<evidence type="ECO:0000313" key="1">
    <source>
        <dbReference type="EMBL" id="MBO8450414.1"/>
    </source>
</evidence>
<sequence>MITGGNHSLEKRFLWPVLQDFPFVLRPGNFPSAGSFAGFSVQPESARLSSAEASAGDSAEESPVLPAVFPGKGTAVVEKTVAGIQRRLCVINVQGREMMRPLDCPFRYTENALADLRAAFPGQTVPVVVDFHGESAAEKEAFCLYFDGRLSAVMGTHTHVQTADARILPGGTACLSDLGMCGPRRSVIGSLPEDSVLRALTQVPLRMRPAEGPPAVQGCLLDLDPDSGKAVALYPVNRL</sequence>
<gene>
    <name evidence="1" type="ORF">IAA96_04835</name>
</gene>
<evidence type="ECO:0000313" key="2">
    <source>
        <dbReference type="Proteomes" id="UP000823616"/>
    </source>
</evidence>
<dbReference type="PANTHER" id="PTHR36303:SF1">
    <property type="entry name" value="2',3'-CYCLIC-NUCLEOTIDE 2'-PHOSPHODIESTERASE"/>
    <property type="match status" value="1"/>
</dbReference>
<reference evidence="1" key="1">
    <citation type="submission" date="2020-10" db="EMBL/GenBank/DDBJ databases">
        <authorList>
            <person name="Gilroy R."/>
        </authorList>
    </citation>
    <scope>NUCLEOTIDE SEQUENCE</scope>
    <source>
        <strain evidence="1">B3-4054</strain>
    </source>
</reference>
<dbReference type="Gene3D" id="3.60.21.10">
    <property type="match status" value="1"/>
</dbReference>
<dbReference type="EMBL" id="JADIMS010000080">
    <property type="protein sequence ID" value="MBO8450414.1"/>
    <property type="molecule type" value="Genomic_DNA"/>
</dbReference>